<dbReference type="Proteomes" id="UP001280121">
    <property type="component" value="Unassembled WGS sequence"/>
</dbReference>
<dbReference type="SUPFAM" id="SSF53784">
    <property type="entry name" value="Phosphofructokinase"/>
    <property type="match status" value="1"/>
</dbReference>
<feature type="domain" description="Phosphofructokinase" evidence="6">
    <location>
        <begin position="102"/>
        <end position="191"/>
    </location>
</feature>
<keyword evidence="3" id="KW-0479">Metal-binding</keyword>
<dbReference type="GO" id="GO:0046872">
    <property type="term" value="F:metal ion binding"/>
    <property type="evidence" value="ECO:0007669"/>
    <property type="project" value="UniProtKB-KW"/>
</dbReference>
<keyword evidence="5" id="KW-0460">Magnesium</keyword>
<keyword evidence="2" id="KW-0808">Transferase</keyword>
<keyword evidence="1" id="KW-0021">Allosteric enzyme</keyword>
<keyword evidence="8" id="KW-1185">Reference proteome</keyword>
<evidence type="ECO:0000256" key="5">
    <source>
        <dbReference type="ARBA" id="ARBA00022842"/>
    </source>
</evidence>
<evidence type="ECO:0000256" key="1">
    <source>
        <dbReference type="ARBA" id="ARBA00022533"/>
    </source>
</evidence>
<dbReference type="Pfam" id="PF00365">
    <property type="entry name" value="PFK"/>
    <property type="match status" value="1"/>
</dbReference>
<evidence type="ECO:0000256" key="3">
    <source>
        <dbReference type="ARBA" id="ARBA00022723"/>
    </source>
</evidence>
<dbReference type="InterPro" id="IPR050929">
    <property type="entry name" value="PFKA"/>
</dbReference>
<name>A0AAD9X928_9ROSI</name>
<organism evidence="7 8">
    <name type="scientific">Dipteronia dyeriana</name>
    <dbReference type="NCBI Taxonomy" id="168575"/>
    <lineage>
        <taxon>Eukaryota</taxon>
        <taxon>Viridiplantae</taxon>
        <taxon>Streptophyta</taxon>
        <taxon>Embryophyta</taxon>
        <taxon>Tracheophyta</taxon>
        <taxon>Spermatophyta</taxon>
        <taxon>Magnoliopsida</taxon>
        <taxon>eudicotyledons</taxon>
        <taxon>Gunneridae</taxon>
        <taxon>Pentapetalae</taxon>
        <taxon>rosids</taxon>
        <taxon>malvids</taxon>
        <taxon>Sapindales</taxon>
        <taxon>Sapindaceae</taxon>
        <taxon>Hippocastanoideae</taxon>
        <taxon>Acereae</taxon>
        <taxon>Dipteronia</taxon>
    </lineage>
</organism>
<evidence type="ECO:0000256" key="4">
    <source>
        <dbReference type="ARBA" id="ARBA00022777"/>
    </source>
</evidence>
<dbReference type="GO" id="GO:0003872">
    <property type="term" value="F:6-phosphofructokinase activity"/>
    <property type="evidence" value="ECO:0007669"/>
    <property type="project" value="InterPro"/>
</dbReference>
<dbReference type="InterPro" id="IPR035966">
    <property type="entry name" value="PKF_sf"/>
</dbReference>
<keyword evidence="4" id="KW-0418">Kinase</keyword>
<dbReference type="PANTHER" id="PTHR45770">
    <property type="entry name" value="ATP-DEPENDENT 6-PHOSPHOFRUCTOKINASE 1"/>
    <property type="match status" value="1"/>
</dbReference>
<dbReference type="AlphaFoldDB" id="A0AAD9X928"/>
<evidence type="ECO:0000256" key="2">
    <source>
        <dbReference type="ARBA" id="ARBA00022679"/>
    </source>
</evidence>
<evidence type="ECO:0000259" key="6">
    <source>
        <dbReference type="Pfam" id="PF00365"/>
    </source>
</evidence>
<protein>
    <recommendedName>
        <fullName evidence="6">Phosphofructokinase domain-containing protein</fullName>
    </recommendedName>
</protein>
<dbReference type="Gene3D" id="3.40.50.450">
    <property type="match status" value="1"/>
</dbReference>
<comment type="caution">
    <text evidence="7">The sequence shown here is derived from an EMBL/GenBank/DDBJ whole genome shotgun (WGS) entry which is preliminary data.</text>
</comment>
<evidence type="ECO:0000313" key="8">
    <source>
        <dbReference type="Proteomes" id="UP001280121"/>
    </source>
</evidence>
<gene>
    <name evidence="7" type="ORF">Ddye_014569</name>
</gene>
<evidence type="ECO:0000313" key="7">
    <source>
        <dbReference type="EMBL" id="KAK2654713.1"/>
    </source>
</evidence>
<sequence length="249" mass="27884">MAAESEAEGTININSNSPCINLEKLPHLTDYLPTLKTYTNPLQHNPFFLPSDGFYVTPTDVVLHHIAYDISSSSSSSASPHLACIRAGPRKQIFFDPTDSTRAAIVNCGGLSPGLNTVIRELVVGLWDLYGLRHIYGIQVGYRGFYSSDMAPLQLNPKMVHGWHKTGGTLLQTSMGGFHLQNIVDAIQRYGFNQKEEMDVGSWLKSELKEWWARDHPNELFAVKYIDPTYMIRAVPALQMLPKTCTVHY</sequence>
<dbReference type="EMBL" id="JANJYI010000004">
    <property type="protein sequence ID" value="KAK2654713.1"/>
    <property type="molecule type" value="Genomic_DNA"/>
</dbReference>
<proteinExistence type="predicted"/>
<accession>A0AAD9X928</accession>
<reference evidence="7" key="1">
    <citation type="journal article" date="2023" name="Plant J.">
        <title>Genome sequences and population genomics provide insights into the demographic history, inbreeding, and mutation load of two 'living fossil' tree species of Dipteronia.</title>
        <authorList>
            <person name="Feng Y."/>
            <person name="Comes H.P."/>
            <person name="Chen J."/>
            <person name="Zhu S."/>
            <person name="Lu R."/>
            <person name="Zhang X."/>
            <person name="Li P."/>
            <person name="Qiu J."/>
            <person name="Olsen K.M."/>
            <person name="Qiu Y."/>
        </authorList>
    </citation>
    <scope>NUCLEOTIDE SEQUENCE</scope>
    <source>
        <strain evidence="7">KIB01</strain>
    </source>
</reference>
<dbReference type="InterPro" id="IPR000023">
    <property type="entry name" value="Phosphofructokinase_dom"/>
</dbReference>